<name>A0ABY0IK70_9BACT</name>
<organism evidence="1 2">
    <name type="scientific">Halobacteriovorax vibrionivorans</name>
    <dbReference type="NCBI Taxonomy" id="2152716"/>
    <lineage>
        <taxon>Bacteria</taxon>
        <taxon>Pseudomonadati</taxon>
        <taxon>Bdellovibrionota</taxon>
        <taxon>Bacteriovoracia</taxon>
        <taxon>Bacteriovoracales</taxon>
        <taxon>Halobacteriovoraceae</taxon>
        <taxon>Halobacteriovorax</taxon>
    </lineage>
</organism>
<proteinExistence type="predicted"/>
<protein>
    <submittedName>
        <fullName evidence="1">Uncharacterized protein</fullName>
    </submittedName>
</protein>
<dbReference type="Proteomes" id="UP000443582">
    <property type="component" value="Unassembled WGS sequence"/>
</dbReference>
<gene>
    <name evidence="1" type="ORF">DAY19_09715</name>
</gene>
<keyword evidence="2" id="KW-1185">Reference proteome</keyword>
<accession>A0ABY0IK70</accession>
<reference evidence="2" key="1">
    <citation type="journal article" date="2019" name="Int. J. Syst. Evol. Microbiol.">
        <title>Halobacteriovorax valvorus sp. nov., a novel prokaryotic predator isolated from coastal seawater of China.</title>
        <authorList>
            <person name="Chen M.-X."/>
        </authorList>
    </citation>
    <scope>NUCLEOTIDE SEQUENCE [LARGE SCALE GENOMIC DNA]</scope>
    <source>
        <strain evidence="2">BL9</strain>
    </source>
</reference>
<dbReference type="EMBL" id="QDKL01000002">
    <property type="protein sequence ID" value="RZF21954.1"/>
    <property type="molecule type" value="Genomic_DNA"/>
</dbReference>
<evidence type="ECO:0000313" key="1">
    <source>
        <dbReference type="EMBL" id="RZF21954.1"/>
    </source>
</evidence>
<dbReference type="RefSeq" id="WP_133296935.1">
    <property type="nucleotide sequence ID" value="NZ_QDKL01000002.1"/>
</dbReference>
<sequence>MKFGKFSIISQRDVQALGDTCEPIYINYDHIVSMKPINIVIDGEVQEGYWIRLSNGKKYRAIEIPAKFKESMVH</sequence>
<comment type="caution">
    <text evidence="1">The sequence shown here is derived from an EMBL/GenBank/DDBJ whole genome shotgun (WGS) entry which is preliminary data.</text>
</comment>
<evidence type="ECO:0000313" key="2">
    <source>
        <dbReference type="Proteomes" id="UP000443582"/>
    </source>
</evidence>